<reference evidence="1 2" key="1">
    <citation type="submission" date="2023-07" db="EMBL/GenBank/DDBJ databases">
        <title>Comparative genomics of wheat-associated soil bacteria to identify genetic determinants of phenazine resistance.</title>
        <authorList>
            <person name="Mouncey N."/>
        </authorList>
    </citation>
    <scope>NUCLEOTIDE SEQUENCE [LARGE SCALE GENOMIC DNA]</scope>
    <source>
        <strain evidence="1 2">W2I16</strain>
    </source>
</reference>
<gene>
    <name evidence="1" type="ORF">QFZ49_007303</name>
</gene>
<name>A0ABU0RZB6_9ACTN</name>
<evidence type="ECO:0000313" key="1">
    <source>
        <dbReference type="EMBL" id="MDQ0937328.1"/>
    </source>
</evidence>
<dbReference type="EMBL" id="JAUSZS010000008">
    <property type="protein sequence ID" value="MDQ0937328.1"/>
    <property type="molecule type" value="Genomic_DNA"/>
</dbReference>
<protein>
    <submittedName>
        <fullName evidence="1">Uncharacterized protein</fullName>
    </submittedName>
</protein>
<comment type="caution">
    <text evidence="1">The sequence shown here is derived from an EMBL/GenBank/DDBJ whole genome shotgun (WGS) entry which is preliminary data.</text>
</comment>
<sequence length="110" mass="12085">MIRGRVFIRSTACSYMVSSSCTHSRQAYRGVSPSLLDLAEAGHLDPAKAVAEARAHLVFVRRNQGAEAICRDTLGQRGPDSSRRRLICSSRDTVISRQSALGIVQVRNRT</sequence>
<proteinExistence type="predicted"/>
<keyword evidence="2" id="KW-1185">Reference proteome</keyword>
<dbReference type="PROSITE" id="PS51257">
    <property type="entry name" value="PROKAR_LIPOPROTEIN"/>
    <property type="match status" value="1"/>
</dbReference>
<accession>A0ABU0RZB6</accession>
<organism evidence="1 2">
    <name type="scientific">Streptomyces turgidiscabies</name>
    <dbReference type="NCBI Taxonomy" id="85558"/>
    <lineage>
        <taxon>Bacteria</taxon>
        <taxon>Bacillati</taxon>
        <taxon>Actinomycetota</taxon>
        <taxon>Actinomycetes</taxon>
        <taxon>Kitasatosporales</taxon>
        <taxon>Streptomycetaceae</taxon>
        <taxon>Streptomyces</taxon>
    </lineage>
</organism>
<evidence type="ECO:0000313" key="2">
    <source>
        <dbReference type="Proteomes" id="UP001223072"/>
    </source>
</evidence>
<dbReference type="Proteomes" id="UP001223072">
    <property type="component" value="Unassembled WGS sequence"/>
</dbReference>